<dbReference type="EMBL" id="HBIV01030253">
    <property type="protein sequence ID" value="CAE0669955.1"/>
    <property type="molecule type" value="Transcribed_RNA"/>
</dbReference>
<organism evidence="1">
    <name type="scientific">Lotharella globosa</name>
    <dbReference type="NCBI Taxonomy" id="91324"/>
    <lineage>
        <taxon>Eukaryota</taxon>
        <taxon>Sar</taxon>
        <taxon>Rhizaria</taxon>
        <taxon>Cercozoa</taxon>
        <taxon>Chlorarachniophyceae</taxon>
        <taxon>Lotharella</taxon>
    </lineage>
</organism>
<accession>A0A7S4DU67</accession>
<name>A0A7S4DU67_9EUKA</name>
<dbReference type="AlphaFoldDB" id="A0A7S4DU67"/>
<gene>
    <name evidence="1" type="ORF">LGLO00237_LOCUS21589</name>
</gene>
<reference evidence="1" key="1">
    <citation type="submission" date="2021-01" db="EMBL/GenBank/DDBJ databases">
        <authorList>
            <person name="Corre E."/>
            <person name="Pelletier E."/>
            <person name="Niang G."/>
            <person name="Scheremetjew M."/>
            <person name="Finn R."/>
            <person name="Kale V."/>
            <person name="Holt S."/>
            <person name="Cochrane G."/>
            <person name="Meng A."/>
            <person name="Brown T."/>
            <person name="Cohen L."/>
        </authorList>
    </citation>
    <scope>NUCLEOTIDE SEQUENCE</scope>
    <source>
        <strain evidence="1">CCCM811</strain>
    </source>
</reference>
<sequence>MLATPPSTVFSLGCGWESDAKSLTASLMAKSTQRTWVVDETFLASRKEGSAFAKHRPDEHYYFGGNKKTLEMFVGRSRCGECGKPKKNGNVVHGMAVRQLHMWKWTNI</sequence>
<protein>
    <submittedName>
        <fullName evidence="1">Uncharacterized protein</fullName>
    </submittedName>
</protein>
<proteinExistence type="predicted"/>
<evidence type="ECO:0000313" key="1">
    <source>
        <dbReference type="EMBL" id="CAE0669955.1"/>
    </source>
</evidence>